<evidence type="ECO:0000259" key="2">
    <source>
        <dbReference type="Pfam" id="PF00085"/>
    </source>
</evidence>
<dbReference type="InterPro" id="IPR050620">
    <property type="entry name" value="Thioredoxin_H-type-like"/>
</dbReference>
<keyword evidence="4" id="KW-1185">Reference proteome</keyword>
<name>A0ABW3F554_9PROT</name>
<dbReference type="SUPFAM" id="SSF52833">
    <property type="entry name" value="Thioredoxin-like"/>
    <property type="match status" value="1"/>
</dbReference>
<accession>A0ABW3F554</accession>
<dbReference type="EMBL" id="JBHTKB010000001">
    <property type="protein sequence ID" value="MFD0911966.1"/>
    <property type="molecule type" value="Genomic_DNA"/>
</dbReference>
<proteinExistence type="predicted"/>
<dbReference type="InterPro" id="IPR013766">
    <property type="entry name" value="Thioredoxin_domain"/>
</dbReference>
<organism evidence="3 4">
    <name type="scientific">Methylophilus luteus</name>
    <dbReference type="NCBI Taxonomy" id="640108"/>
    <lineage>
        <taxon>Bacteria</taxon>
        <taxon>Pseudomonadati</taxon>
        <taxon>Pseudomonadota</taxon>
        <taxon>Betaproteobacteria</taxon>
        <taxon>Nitrosomonadales</taxon>
        <taxon>Methylophilaceae</taxon>
        <taxon>Methylophilus</taxon>
    </lineage>
</organism>
<evidence type="ECO:0000313" key="3">
    <source>
        <dbReference type="EMBL" id="MFD0911966.1"/>
    </source>
</evidence>
<evidence type="ECO:0000256" key="1">
    <source>
        <dbReference type="ARBA" id="ARBA00023284"/>
    </source>
</evidence>
<reference evidence="4" key="1">
    <citation type="journal article" date="2019" name="Int. J. Syst. Evol. Microbiol.">
        <title>The Global Catalogue of Microorganisms (GCM) 10K type strain sequencing project: providing services to taxonomists for standard genome sequencing and annotation.</title>
        <authorList>
            <consortium name="The Broad Institute Genomics Platform"/>
            <consortium name="The Broad Institute Genome Sequencing Center for Infectious Disease"/>
            <person name="Wu L."/>
            <person name="Ma J."/>
        </authorList>
    </citation>
    <scope>NUCLEOTIDE SEQUENCE [LARGE SCALE GENOMIC DNA]</scope>
    <source>
        <strain evidence="4">CCUG 58412</strain>
    </source>
</reference>
<dbReference type="InterPro" id="IPR036249">
    <property type="entry name" value="Thioredoxin-like_sf"/>
</dbReference>
<protein>
    <submittedName>
        <fullName evidence="3">Thioredoxin family protein</fullName>
    </submittedName>
</protein>
<dbReference type="InterPro" id="IPR017937">
    <property type="entry name" value="Thioredoxin_CS"/>
</dbReference>
<sequence>MTTATIPATLLRIDSQAQFNHCVTEHEFLLVLFSASWCAPCQPFAKVYAEVAAQHPELMFATVDIDTATDLAGNFQVTQVPALMVVRERIVIDMASGAMHAHELTHHVQMWQAFDMTAFSAHFEQKAIVENHG</sequence>
<dbReference type="PANTHER" id="PTHR10438">
    <property type="entry name" value="THIOREDOXIN"/>
    <property type="match status" value="1"/>
</dbReference>
<dbReference type="RefSeq" id="WP_379054476.1">
    <property type="nucleotide sequence ID" value="NZ_JBHTKB010000001.1"/>
</dbReference>
<dbReference type="Gene3D" id="3.40.30.10">
    <property type="entry name" value="Glutaredoxin"/>
    <property type="match status" value="1"/>
</dbReference>
<comment type="caution">
    <text evidence="3">The sequence shown here is derived from an EMBL/GenBank/DDBJ whole genome shotgun (WGS) entry which is preliminary data.</text>
</comment>
<gene>
    <name evidence="3" type="ORF">ACFQ1Z_00265</name>
</gene>
<dbReference type="Pfam" id="PF00085">
    <property type="entry name" value="Thioredoxin"/>
    <property type="match status" value="1"/>
</dbReference>
<dbReference type="PANTHER" id="PTHR10438:SF463">
    <property type="entry name" value="THIOREDOXIN"/>
    <property type="match status" value="1"/>
</dbReference>
<dbReference type="PROSITE" id="PS00194">
    <property type="entry name" value="THIOREDOXIN_1"/>
    <property type="match status" value="1"/>
</dbReference>
<feature type="domain" description="Thioredoxin" evidence="2">
    <location>
        <begin position="15"/>
        <end position="108"/>
    </location>
</feature>
<keyword evidence="1" id="KW-0676">Redox-active center</keyword>
<dbReference type="Proteomes" id="UP001597128">
    <property type="component" value="Unassembled WGS sequence"/>
</dbReference>
<evidence type="ECO:0000313" key="4">
    <source>
        <dbReference type="Proteomes" id="UP001597128"/>
    </source>
</evidence>
<dbReference type="CDD" id="cd02947">
    <property type="entry name" value="TRX_family"/>
    <property type="match status" value="1"/>
</dbReference>